<protein>
    <recommendedName>
        <fullName evidence="4">DUF4402 domain-containing protein</fullName>
    </recommendedName>
</protein>
<feature type="chain" id="PRO_5032720976" description="DUF4402 domain-containing protein" evidence="1">
    <location>
        <begin position="26"/>
        <end position="168"/>
    </location>
</feature>
<dbReference type="Pfam" id="PF14352">
    <property type="entry name" value="DUF4402"/>
    <property type="match status" value="1"/>
</dbReference>
<gene>
    <name evidence="2" type="ORF">FHS50_001086</name>
</gene>
<dbReference type="AlphaFoldDB" id="A0A839Z2S9"/>
<organism evidence="2 3">
    <name type="scientific">Sphingomicrobium lutaoense</name>
    <dbReference type="NCBI Taxonomy" id="515949"/>
    <lineage>
        <taxon>Bacteria</taxon>
        <taxon>Pseudomonadati</taxon>
        <taxon>Pseudomonadota</taxon>
        <taxon>Alphaproteobacteria</taxon>
        <taxon>Sphingomonadales</taxon>
        <taxon>Sphingomonadaceae</taxon>
        <taxon>Sphingomicrobium</taxon>
    </lineage>
</organism>
<dbReference type="RefSeq" id="WP_183933353.1">
    <property type="nucleotide sequence ID" value="NZ_JACICF010000001.1"/>
</dbReference>
<dbReference type="EMBL" id="JACICF010000001">
    <property type="protein sequence ID" value="MBB3764063.1"/>
    <property type="molecule type" value="Genomic_DNA"/>
</dbReference>
<evidence type="ECO:0000256" key="1">
    <source>
        <dbReference type="SAM" id="SignalP"/>
    </source>
</evidence>
<name>A0A839Z2S9_9SPHN</name>
<accession>A0A839Z2S9</accession>
<reference evidence="2 3" key="1">
    <citation type="submission" date="2020-08" db="EMBL/GenBank/DDBJ databases">
        <title>Genomic Encyclopedia of Type Strains, Phase IV (KMG-IV): sequencing the most valuable type-strain genomes for metagenomic binning, comparative biology and taxonomic classification.</title>
        <authorList>
            <person name="Goeker M."/>
        </authorList>
    </citation>
    <scope>NUCLEOTIDE SEQUENCE [LARGE SCALE GENOMIC DNA]</scope>
    <source>
        <strain evidence="2 3">DSM 24194</strain>
    </source>
</reference>
<evidence type="ECO:0000313" key="2">
    <source>
        <dbReference type="EMBL" id="MBB3764063.1"/>
    </source>
</evidence>
<sequence length="168" mass="17239">MQLRNLFATLSLAGALFAAPGEASAQGKSQGAKVKVKVLKPLSLTSLQDLDFGTVAVPTIASPVTISIGQDGTLDCPAPLACSGVAMPALYNVKGSKEAAVIVTIVANDLVNPIDGSRLAFTPDGPDRIQLPNNGNKGLDFAVGGAIRIEPDSSGDYEGTIEVVVDYE</sequence>
<comment type="caution">
    <text evidence="2">The sequence shown here is derived from an EMBL/GenBank/DDBJ whole genome shotgun (WGS) entry which is preliminary data.</text>
</comment>
<keyword evidence="3" id="KW-1185">Reference proteome</keyword>
<evidence type="ECO:0008006" key="4">
    <source>
        <dbReference type="Google" id="ProtNLM"/>
    </source>
</evidence>
<dbReference type="InterPro" id="IPR025514">
    <property type="entry name" value="DUF4402"/>
</dbReference>
<evidence type="ECO:0000313" key="3">
    <source>
        <dbReference type="Proteomes" id="UP000578569"/>
    </source>
</evidence>
<keyword evidence="1" id="KW-0732">Signal</keyword>
<feature type="signal peptide" evidence="1">
    <location>
        <begin position="1"/>
        <end position="25"/>
    </location>
</feature>
<dbReference type="Proteomes" id="UP000578569">
    <property type="component" value="Unassembled WGS sequence"/>
</dbReference>
<proteinExistence type="predicted"/>